<sequence>MPDPRLKEAIEQHQDGRLPEAETLYRAILADDPDHAEVHGRLGDIAYRTGHFEDAARLLHQALQRQPEDPAIWKNLVQALMQAGYADDAAKVLEEGRRLGLLTVDPGTLAASHSVAEFSLDAADLPTPREELSGQDPDKDGPQR</sequence>
<evidence type="ECO:0000313" key="5">
    <source>
        <dbReference type="EMBL" id="NDY97092.1"/>
    </source>
</evidence>
<organism evidence="5 6">
    <name type="scientific">Wenzhouxiangella limi</name>
    <dbReference type="NCBI Taxonomy" id="2707351"/>
    <lineage>
        <taxon>Bacteria</taxon>
        <taxon>Pseudomonadati</taxon>
        <taxon>Pseudomonadota</taxon>
        <taxon>Gammaproteobacteria</taxon>
        <taxon>Chromatiales</taxon>
        <taxon>Wenzhouxiangellaceae</taxon>
        <taxon>Wenzhouxiangella</taxon>
    </lineage>
</organism>
<dbReference type="Proteomes" id="UP000484885">
    <property type="component" value="Unassembled WGS sequence"/>
</dbReference>
<dbReference type="RefSeq" id="WP_164212458.1">
    <property type="nucleotide sequence ID" value="NZ_JAAGSC010000044.1"/>
</dbReference>
<feature type="region of interest" description="Disordered" evidence="4">
    <location>
        <begin position="120"/>
        <end position="144"/>
    </location>
</feature>
<protein>
    <submittedName>
        <fullName evidence="5">Tetratricopeptide repeat protein</fullName>
    </submittedName>
</protein>
<dbReference type="EMBL" id="JAAGSC010000044">
    <property type="protein sequence ID" value="NDY97092.1"/>
    <property type="molecule type" value="Genomic_DNA"/>
</dbReference>
<dbReference type="Gene3D" id="1.25.40.10">
    <property type="entry name" value="Tetratricopeptide repeat domain"/>
    <property type="match status" value="1"/>
</dbReference>
<reference evidence="5 6" key="1">
    <citation type="submission" date="2020-02" db="EMBL/GenBank/DDBJ databases">
        <authorList>
            <person name="Zhang X.-Y."/>
        </authorList>
    </citation>
    <scope>NUCLEOTIDE SEQUENCE [LARGE SCALE GENOMIC DNA]</scope>
    <source>
        <strain evidence="5 6">C33</strain>
    </source>
</reference>
<evidence type="ECO:0000256" key="1">
    <source>
        <dbReference type="ARBA" id="ARBA00022737"/>
    </source>
</evidence>
<accession>A0A845V372</accession>
<evidence type="ECO:0000256" key="4">
    <source>
        <dbReference type="SAM" id="MobiDB-lite"/>
    </source>
</evidence>
<dbReference type="PROSITE" id="PS50005">
    <property type="entry name" value="TPR"/>
    <property type="match status" value="1"/>
</dbReference>
<evidence type="ECO:0000313" key="6">
    <source>
        <dbReference type="Proteomes" id="UP000484885"/>
    </source>
</evidence>
<dbReference type="InterPro" id="IPR019734">
    <property type="entry name" value="TPR_rpt"/>
</dbReference>
<dbReference type="Pfam" id="PF14559">
    <property type="entry name" value="TPR_19"/>
    <property type="match status" value="1"/>
</dbReference>
<dbReference type="SMART" id="SM00028">
    <property type="entry name" value="TPR"/>
    <property type="match status" value="2"/>
</dbReference>
<evidence type="ECO:0000256" key="2">
    <source>
        <dbReference type="ARBA" id="ARBA00022803"/>
    </source>
</evidence>
<keyword evidence="1" id="KW-0677">Repeat</keyword>
<dbReference type="PANTHER" id="PTHR45586">
    <property type="entry name" value="TPR REPEAT-CONTAINING PROTEIN PA4667"/>
    <property type="match status" value="1"/>
</dbReference>
<dbReference type="InterPro" id="IPR011990">
    <property type="entry name" value="TPR-like_helical_dom_sf"/>
</dbReference>
<dbReference type="SUPFAM" id="SSF48452">
    <property type="entry name" value="TPR-like"/>
    <property type="match status" value="1"/>
</dbReference>
<keyword evidence="6" id="KW-1185">Reference proteome</keyword>
<proteinExistence type="predicted"/>
<name>A0A845V372_9GAMM</name>
<dbReference type="AlphaFoldDB" id="A0A845V372"/>
<dbReference type="InterPro" id="IPR051012">
    <property type="entry name" value="CellSynth/LPSAsmb/PSIAsmb"/>
</dbReference>
<feature type="repeat" description="TPR" evidence="3">
    <location>
        <begin position="36"/>
        <end position="69"/>
    </location>
</feature>
<keyword evidence="2 3" id="KW-0802">TPR repeat</keyword>
<evidence type="ECO:0000256" key="3">
    <source>
        <dbReference type="PROSITE-ProRule" id="PRU00339"/>
    </source>
</evidence>
<comment type="caution">
    <text evidence="5">The sequence shown here is derived from an EMBL/GenBank/DDBJ whole genome shotgun (WGS) entry which is preliminary data.</text>
</comment>
<feature type="compositionally biased region" description="Basic and acidic residues" evidence="4">
    <location>
        <begin position="127"/>
        <end position="144"/>
    </location>
</feature>
<dbReference type="PANTHER" id="PTHR45586:SF1">
    <property type="entry name" value="LIPOPOLYSACCHARIDE ASSEMBLY PROTEIN B"/>
    <property type="match status" value="1"/>
</dbReference>
<gene>
    <name evidence="5" type="ORF">G3I74_15315</name>
</gene>